<evidence type="ECO:0000313" key="3">
    <source>
        <dbReference type="Proteomes" id="UP001479436"/>
    </source>
</evidence>
<feature type="transmembrane region" description="Helical" evidence="1">
    <location>
        <begin position="299"/>
        <end position="320"/>
    </location>
</feature>
<organism evidence="2 3">
    <name type="scientific">Basidiobolus ranarum</name>
    <dbReference type="NCBI Taxonomy" id="34480"/>
    <lineage>
        <taxon>Eukaryota</taxon>
        <taxon>Fungi</taxon>
        <taxon>Fungi incertae sedis</taxon>
        <taxon>Zoopagomycota</taxon>
        <taxon>Entomophthoromycotina</taxon>
        <taxon>Basidiobolomycetes</taxon>
        <taxon>Basidiobolales</taxon>
        <taxon>Basidiobolaceae</taxon>
        <taxon>Basidiobolus</taxon>
    </lineage>
</organism>
<feature type="transmembrane region" description="Helical" evidence="1">
    <location>
        <begin position="255"/>
        <end position="279"/>
    </location>
</feature>
<evidence type="ECO:0000256" key="1">
    <source>
        <dbReference type="SAM" id="Phobius"/>
    </source>
</evidence>
<comment type="caution">
    <text evidence="2">The sequence shown here is derived from an EMBL/GenBank/DDBJ whole genome shotgun (WGS) entry which is preliminary data.</text>
</comment>
<feature type="transmembrane region" description="Helical" evidence="1">
    <location>
        <begin position="189"/>
        <end position="213"/>
    </location>
</feature>
<keyword evidence="1" id="KW-0812">Transmembrane</keyword>
<feature type="transmembrane region" description="Helical" evidence="1">
    <location>
        <begin position="26"/>
        <end position="45"/>
    </location>
</feature>
<proteinExistence type="predicted"/>
<keyword evidence="1" id="KW-1133">Transmembrane helix</keyword>
<dbReference type="Proteomes" id="UP001479436">
    <property type="component" value="Unassembled WGS sequence"/>
</dbReference>
<accession>A0ABR2WMH9</accession>
<keyword evidence="1" id="KW-0472">Membrane</keyword>
<reference evidence="2 3" key="1">
    <citation type="submission" date="2023-04" db="EMBL/GenBank/DDBJ databases">
        <title>Genome of Basidiobolus ranarum AG-B5.</title>
        <authorList>
            <person name="Stajich J.E."/>
            <person name="Carter-House D."/>
            <person name="Gryganskyi A."/>
        </authorList>
    </citation>
    <scope>NUCLEOTIDE SEQUENCE [LARGE SCALE GENOMIC DNA]</scope>
    <source>
        <strain evidence="2 3">AG-B5</strain>
    </source>
</reference>
<gene>
    <name evidence="2" type="ORF">K7432_011300</name>
</gene>
<dbReference type="EMBL" id="JASJQH010000860">
    <property type="protein sequence ID" value="KAK9762707.1"/>
    <property type="molecule type" value="Genomic_DNA"/>
</dbReference>
<sequence>MIMRLLERYTLGRIGNVPNGFGVGKLIAACFVVFCFPMVAVRNIITQFVEIRWAKDNQSHVESALRSAYDGTGFWVNACPKNRSARLINRNEICLDGSWKKTILSYFQRPTICVPPQCEVLTKIHEEDVPLLLKHKICISQSRIVKDTSPTTKICLIIFTLYWAYVISKYTYCLWMFHYIPESYQAQFMFPVSIFIPLLYSSGKCIAPVFVTVESDPHSLRKDFNIMGTVNQVNEDVYQEKISDSKESARRKILIWYRIEQVLGSIVYLVLQFGAYYGVGQLMVFGVEGTFPQRSPPMALVAMVSAVYVEAIAHTTLCLIQLGKAYFTNRFILLLLSLSGKVWRLITIIARVCVVPIA</sequence>
<feature type="transmembrane region" description="Helical" evidence="1">
    <location>
        <begin position="154"/>
        <end position="177"/>
    </location>
</feature>
<evidence type="ECO:0000313" key="2">
    <source>
        <dbReference type="EMBL" id="KAK9762707.1"/>
    </source>
</evidence>
<protein>
    <submittedName>
        <fullName evidence="2">Uncharacterized protein</fullName>
    </submittedName>
</protein>
<keyword evidence="3" id="KW-1185">Reference proteome</keyword>
<name>A0ABR2WMH9_9FUNG</name>